<gene>
    <name evidence="2" type="ORF">NARC_150060</name>
</gene>
<dbReference type="GO" id="GO:0016787">
    <property type="term" value="F:hydrolase activity"/>
    <property type="evidence" value="ECO:0007669"/>
    <property type="project" value="InterPro"/>
</dbReference>
<dbReference type="Pfam" id="PF06439">
    <property type="entry name" value="3keto-disac_hyd"/>
    <property type="match status" value="1"/>
</dbReference>
<protein>
    <recommendedName>
        <fullName evidence="1">3-keto-alpha-glucoside-1,2-lyase/3-keto-2-hydroxy-glucal hydratase domain-containing protein</fullName>
    </recommendedName>
</protein>
<proteinExistence type="predicted"/>
<dbReference type="OrthoDB" id="6759at2157"/>
<organism evidence="2 3">
    <name type="scientific">Candidatus Nitrosocosmicus arcticus</name>
    <dbReference type="NCBI Taxonomy" id="2035267"/>
    <lineage>
        <taxon>Archaea</taxon>
        <taxon>Nitrososphaerota</taxon>
        <taxon>Nitrososphaeria</taxon>
        <taxon>Nitrososphaerales</taxon>
        <taxon>Nitrososphaeraceae</taxon>
        <taxon>Candidatus Nitrosocosmicus</taxon>
    </lineage>
</organism>
<name>A0A557SS92_9ARCH</name>
<sequence>MIHSVGILAVILVLVPILGIHTYNTAYSSTSFSIYDNIQTNFDNPLPLPLPFEVPQLDQEEKIDTQIEDDSESQPAEMAATASTSCMASVYDNFDSQYFLGEGQTSPNGEWKNVYSGLGSTGVKNVDWRSVFYLSPKASTSPSETHAALVESTDKFCNFNMKVDMNTVKQLRQNSPDNTWEVGWLFFRYSDTFHYYWLAVKPNGIELGKKDCGSCTNPVDGQKFLVTKSTPTLKMNTWNKITVDMVGNQIKVYFNGNLVINYIDKTMSPKLASGSLAMYSEDAYVLYNNMDVSPK</sequence>
<accession>A0A557SS92</accession>
<evidence type="ECO:0000313" key="3">
    <source>
        <dbReference type="Proteomes" id="UP000315289"/>
    </source>
</evidence>
<dbReference type="Proteomes" id="UP000315289">
    <property type="component" value="Unassembled WGS sequence"/>
</dbReference>
<dbReference type="Gene3D" id="2.60.120.560">
    <property type="entry name" value="Exo-inulinase, domain 1"/>
    <property type="match status" value="1"/>
</dbReference>
<keyword evidence="3" id="KW-1185">Reference proteome</keyword>
<dbReference type="RefSeq" id="WP_144733713.1">
    <property type="nucleotide sequence ID" value="NZ_ML675590.1"/>
</dbReference>
<dbReference type="EMBL" id="VOAH01000015">
    <property type="protein sequence ID" value="TVP39466.1"/>
    <property type="molecule type" value="Genomic_DNA"/>
</dbReference>
<evidence type="ECO:0000259" key="1">
    <source>
        <dbReference type="Pfam" id="PF06439"/>
    </source>
</evidence>
<dbReference type="AlphaFoldDB" id="A0A557SS92"/>
<comment type="caution">
    <text evidence="2">The sequence shown here is derived from an EMBL/GenBank/DDBJ whole genome shotgun (WGS) entry which is preliminary data.</text>
</comment>
<dbReference type="InterPro" id="IPR010496">
    <property type="entry name" value="AL/BT2_dom"/>
</dbReference>
<feature type="domain" description="3-keto-alpha-glucoside-1,2-lyase/3-keto-2-hydroxy-glucal hydratase" evidence="1">
    <location>
        <begin position="143"/>
        <end position="292"/>
    </location>
</feature>
<reference evidence="2 3" key="1">
    <citation type="journal article" date="2019" name="Front. Microbiol.">
        <title>Ammonia Oxidation by the Arctic Terrestrial Thaumarchaeote Candidatus Nitrosocosmicus arcticus Is Stimulated by Increasing Temperatures.</title>
        <authorList>
            <person name="Alves R.J.E."/>
            <person name="Kerou M."/>
            <person name="Zappe A."/>
            <person name="Bittner R."/>
            <person name="Abby S.S."/>
            <person name="Schmidt H.A."/>
            <person name="Pfeifer K."/>
            <person name="Schleper C."/>
        </authorList>
    </citation>
    <scope>NUCLEOTIDE SEQUENCE [LARGE SCALE GENOMIC DNA]</scope>
    <source>
        <strain evidence="2 3">Kfb</strain>
    </source>
</reference>
<evidence type="ECO:0000313" key="2">
    <source>
        <dbReference type="EMBL" id="TVP39466.1"/>
    </source>
</evidence>